<evidence type="ECO:0000313" key="3">
    <source>
        <dbReference type="Proteomes" id="UP001143372"/>
    </source>
</evidence>
<name>A0A9W6MVZ1_9HYPH</name>
<evidence type="ECO:0008006" key="4">
    <source>
        <dbReference type="Google" id="ProtNLM"/>
    </source>
</evidence>
<feature type="region of interest" description="Disordered" evidence="1">
    <location>
        <begin position="26"/>
        <end position="63"/>
    </location>
</feature>
<reference evidence="2" key="1">
    <citation type="journal article" date="2014" name="Int. J. Syst. Evol. Microbiol.">
        <title>Complete genome sequence of Corynebacterium casei LMG S-19264T (=DSM 44701T), isolated from a smear-ripened cheese.</title>
        <authorList>
            <consortium name="US DOE Joint Genome Institute (JGI-PGF)"/>
            <person name="Walter F."/>
            <person name="Albersmeier A."/>
            <person name="Kalinowski J."/>
            <person name="Ruckert C."/>
        </authorList>
    </citation>
    <scope>NUCLEOTIDE SEQUENCE</scope>
    <source>
        <strain evidence="2">VKM B-2347</strain>
    </source>
</reference>
<reference evidence="2" key="2">
    <citation type="submission" date="2023-01" db="EMBL/GenBank/DDBJ databases">
        <authorList>
            <person name="Sun Q."/>
            <person name="Evtushenko L."/>
        </authorList>
    </citation>
    <scope>NUCLEOTIDE SEQUENCE</scope>
    <source>
        <strain evidence="2">VKM B-2347</strain>
    </source>
</reference>
<sequence>MTAAGWVVRAGVVAAAVLALGGCGGKYGPHGDRGLPPPPANLAYPNVYRTEPDRHHGLKSAEEQKRLQADLLAHKPQPRKKR</sequence>
<evidence type="ECO:0000313" key="2">
    <source>
        <dbReference type="EMBL" id="GLK68290.1"/>
    </source>
</evidence>
<keyword evidence="3" id="KW-1185">Reference proteome</keyword>
<protein>
    <recommendedName>
        <fullName evidence="4">Lipoprotein</fullName>
    </recommendedName>
</protein>
<dbReference type="RefSeq" id="WP_271168507.1">
    <property type="nucleotide sequence ID" value="NZ_BSFI01000007.1"/>
</dbReference>
<dbReference type="Proteomes" id="UP001143372">
    <property type="component" value="Unassembled WGS sequence"/>
</dbReference>
<organism evidence="2 3">
    <name type="scientific">Hansschlegelia plantiphila</name>
    <dbReference type="NCBI Taxonomy" id="374655"/>
    <lineage>
        <taxon>Bacteria</taxon>
        <taxon>Pseudomonadati</taxon>
        <taxon>Pseudomonadota</taxon>
        <taxon>Alphaproteobacteria</taxon>
        <taxon>Hyphomicrobiales</taxon>
        <taxon>Methylopilaceae</taxon>
        <taxon>Hansschlegelia</taxon>
    </lineage>
</organism>
<dbReference type="EMBL" id="BSFI01000007">
    <property type="protein sequence ID" value="GLK68290.1"/>
    <property type="molecule type" value="Genomic_DNA"/>
</dbReference>
<gene>
    <name evidence="2" type="ORF">GCM10008179_19280</name>
</gene>
<comment type="caution">
    <text evidence="2">The sequence shown here is derived from an EMBL/GenBank/DDBJ whole genome shotgun (WGS) entry which is preliminary data.</text>
</comment>
<dbReference type="AlphaFoldDB" id="A0A9W6MVZ1"/>
<evidence type="ECO:0000256" key="1">
    <source>
        <dbReference type="SAM" id="MobiDB-lite"/>
    </source>
</evidence>
<proteinExistence type="predicted"/>
<accession>A0A9W6MVZ1</accession>
<feature type="compositionally biased region" description="Basic and acidic residues" evidence="1">
    <location>
        <begin position="50"/>
        <end position="63"/>
    </location>
</feature>